<sequence length="432" mass="46607">MKTFFQTIAAGLLGLTALAALQPAAAQDRFVPAAPEAGVAIPAATIKFGMRPYADNTFYIIGMKKGWFTDVGISFDPAPYGLKANDSNVTTLLLNGQLDLISEFCPLMLPTYKDAAKLKCIGFTDNFLANAILANPRLKLKTFKDHIAEGMGFEAALQATLAPLKGKTLVGAPQLSDRAFEDYLNKTSGAGFKLQVLDDAKSLVLAKAGREDFVNPEGAPIVYTLRQAGWTNLVDIGDLIKHGPGGVDSPIEPLIGIVGLGANADYVNANQNTVLRFMSVVWRIIDATKADPSLYELQAPYLNSFAGTSLDGKGVEATVEILHPFTAFDANKQYYDDKTSTVYYANVWSAIIRDFEAHGIIPAGKITPDDVVWGGPIWRQLVDYRTRTDGLMAKLAGMTLAPDKQALAGKAKTFYAAYDFLDAYRLALAASQ</sequence>
<dbReference type="EMBL" id="JAUSVX010000021">
    <property type="protein sequence ID" value="MDQ0474206.1"/>
    <property type="molecule type" value="Genomic_DNA"/>
</dbReference>
<dbReference type="Proteomes" id="UP001242480">
    <property type="component" value="Unassembled WGS sequence"/>
</dbReference>
<name>A0ABU0JIU3_9HYPH</name>
<feature type="chain" id="PRO_5046666723" description="SsuA/THI5-like domain-containing protein" evidence="1">
    <location>
        <begin position="27"/>
        <end position="432"/>
    </location>
</feature>
<keyword evidence="1" id="KW-0732">Signal</keyword>
<evidence type="ECO:0000256" key="1">
    <source>
        <dbReference type="SAM" id="SignalP"/>
    </source>
</evidence>
<accession>A0ABU0JIU3</accession>
<comment type="caution">
    <text evidence="2">The sequence shown here is derived from an EMBL/GenBank/DDBJ whole genome shotgun (WGS) entry which is preliminary data.</text>
</comment>
<proteinExistence type="predicted"/>
<feature type="signal peptide" evidence="1">
    <location>
        <begin position="1"/>
        <end position="26"/>
    </location>
</feature>
<evidence type="ECO:0008006" key="4">
    <source>
        <dbReference type="Google" id="ProtNLM"/>
    </source>
</evidence>
<organism evidence="2 3">
    <name type="scientific">Labrys wisconsinensis</name>
    <dbReference type="NCBI Taxonomy" id="425677"/>
    <lineage>
        <taxon>Bacteria</taxon>
        <taxon>Pseudomonadati</taxon>
        <taxon>Pseudomonadota</taxon>
        <taxon>Alphaproteobacteria</taxon>
        <taxon>Hyphomicrobiales</taxon>
        <taxon>Xanthobacteraceae</taxon>
        <taxon>Labrys</taxon>
    </lineage>
</organism>
<gene>
    <name evidence="2" type="ORF">QO011_007246</name>
</gene>
<protein>
    <recommendedName>
        <fullName evidence="4">SsuA/THI5-like domain-containing protein</fullName>
    </recommendedName>
</protein>
<reference evidence="2 3" key="1">
    <citation type="submission" date="2023-07" db="EMBL/GenBank/DDBJ databases">
        <title>Genomic Encyclopedia of Type Strains, Phase IV (KMG-IV): sequencing the most valuable type-strain genomes for metagenomic binning, comparative biology and taxonomic classification.</title>
        <authorList>
            <person name="Goeker M."/>
        </authorList>
    </citation>
    <scope>NUCLEOTIDE SEQUENCE [LARGE SCALE GENOMIC DNA]</scope>
    <source>
        <strain evidence="2 3">DSM 19619</strain>
    </source>
</reference>
<evidence type="ECO:0000313" key="3">
    <source>
        <dbReference type="Proteomes" id="UP001242480"/>
    </source>
</evidence>
<evidence type="ECO:0000313" key="2">
    <source>
        <dbReference type="EMBL" id="MDQ0474206.1"/>
    </source>
</evidence>
<keyword evidence="3" id="KW-1185">Reference proteome</keyword>
<dbReference type="RefSeq" id="WP_307283435.1">
    <property type="nucleotide sequence ID" value="NZ_JAUSVX010000021.1"/>
</dbReference>
<dbReference type="Gene3D" id="3.40.190.10">
    <property type="entry name" value="Periplasmic binding protein-like II"/>
    <property type="match status" value="1"/>
</dbReference>